<evidence type="ECO:0000313" key="1">
    <source>
        <dbReference type="EMBL" id="MET3526055.1"/>
    </source>
</evidence>
<accession>A0ABV2EGA5</accession>
<organism evidence="1 2">
    <name type="scientific">Phenylobacterium koreense</name>
    <dbReference type="NCBI Taxonomy" id="266125"/>
    <lineage>
        <taxon>Bacteria</taxon>
        <taxon>Pseudomonadati</taxon>
        <taxon>Pseudomonadota</taxon>
        <taxon>Alphaproteobacteria</taxon>
        <taxon>Caulobacterales</taxon>
        <taxon>Caulobacteraceae</taxon>
        <taxon>Phenylobacterium</taxon>
    </lineage>
</organism>
<evidence type="ECO:0000313" key="2">
    <source>
        <dbReference type="Proteomes" id="UP001549110"/>
    </source>
</evidence>
<keyword evidence="2" id="KW-1185">Reference proteome</keyword>
<dbReference type="EMBL" id="JBEPLU010000001">
    <property type="protein sequence ID" value="MET3526055.1"/>
    <property type="molecule type" value="Genomic_DNA"/>
</dbReference>
<gene>
    <name evidence="1" type="ORF">ABID41_001150</name>
</gene>
<dbReference type="RefSeq" id="WP_331932500.1">
    <property type="nucleotide sequence ID" value="NZ_JBEPLU010000001.1"/>
</dbReference>
<reference evidence="1 2" key="1">
    <citation type="submission" date="2024-06" db="EMBL/GenBank/DDBJ databases">
        <title>Genomic Encyclopedia of Type Strains, Phase IV (KMG-IV): sequencing the most valuable type-strain genomes for metagenomic binning, comparative biology and taxonomic classification.</title>
        <authorList>
            <person name="Goeker M."/>
        </authorList>
    </citation>
    <scope>NUCLEOTIDE SEQUENCE [LARGE SCALE GENOMIC DNA]</scope>
    <source>
        <strain evidence="1 2">DSM 17809</strain>
    </source>
</reference>
<proteinExistence type="predicted"/>
<protein>
    <recommendedName>
        <fullName evidence="3">Chemotaxis protein CheE</fullName>
    </recommendedName>
</protein>
<comment type="caution">
    <text evidence="1">The sequence shown here is derived from an EMBL/GenBank/DDBJ whole genome shotgun (WGS) entry which is preliminary data.</text>
</comment>
<dbReference type="Proteomes" id="UP001549110">
    <property type="component" value="Unassembled WGS sequence"/>
</dbReference>
<name>A0ABV2EGA5_9CAUL</name>
<sequence>MSGGVKIFTPSVRLAKLLQAPGGLPVTVAVARSGERLEGLKRQCAAELEAALEQAETCAARARNGYDAVVVNELYEIVSRPIGVASVSGLDAVDTVLISLADLVDYLKGQECWDAEAIAVHLAAFRLLLRAPASDKAGAEVILAGLRKVTQRYAR</sequence>
<evidence type="ECO:0008006" key="3">
    <source>
        <dbReference type="Google" id="ProtNLM"/>
    </source>
</evidence>